<dbReference type="PaxDb" id="67767-A0A0J7JX69"/>
<dbReference type="EMBL" id="LBMM01023694">
    <property type="protein sequence ID" value="KMQ82677.1"/>
    <property type="molecule type" value="Genomic_DNA"/>
</dbReference>
<dbReference type="AlphaFoldDB" id="A0A0J7JX69"/>
<accession>A0A0J7JX69</accession>
<organism evidence="2 3">
    <name type="scientific">Lasius niger</name>
    <name type="common">Black garden ant</name>
    <dbReference type="NCBI Taxonomy" id="67767"/>
    <lineage>
        <taxon>Eukaryota</taxon>
        <taxon>Metazoa</taxon>
        <taxon>Ecdysozoa</taxon>
        <taxon>Arthropoda</taxon>
        <taxon>Hexapoda</taxon>
        <taxon>Insecta</taxon>
        <taxon>Pterygota</taxon>
        <taxon>Neoptera</taxon>
        <taxon>Endopterygota</taxon>
        <taxon>Hymenoptera</taxon>
        <taxon>Apocrita</taxon>
        <taxon>Aculeata</taxon>
        <taxon>Formicoidea</taxon>
        <taxon>Formicidae</taxon>
        <taxon>Formicinae</taxon>
        <taxon>Lasius</taxon>
        <taxon>Lasius</taxon>
    </lineage>
</organism>
<reference evidence="2 3" key="1">
    <citation type="submission" date="2015-04" db="EMBL/GenBank/DDBJ databases">
        <title>Lasius niger genome sequencing.</title>
        <authorList>
            <person name="Konorov E.A."/>
            <person name="Nikitin M.A."/>
            <person name="Kirill M.V."/>
            <person name="Chang P."/>
        </authorList>
    </citation>
    <scope>NUCLEOTIDE SEQUENCE [LARGE SCALE GENOMIC DNA]</scope>
    <source>
        <tissue evidence="2">Whole</tissue>
    </source>
</reference>
<keyword evidence="3" id="KW-1185">Reference proteome</keyword>
<feature type="non-terminal residue" evidence="2">
    <location>
        <position position="52"/>
    </location>
</feature>
<sequence length="52" mass="5780">MMELSEKKILKTGPHKINSGRENELSCPHVKEIGKDNEVICKAVPPCILGYT</sequence>
<name>A0A0J7JX69_LASNI</name>
<evidence type="ECO:0000313" key="2">
    <source>
        <dbReference type="EMBL" id="KMQ82677.1"/>
    </source>
</evidence>
<gene>
    <name evidence="2" type="ORF">RF55_22170</name>
</gene>
<evidence type="ECO:0000256" key="1">
    <source>
        <dbReference type="SAM" id="MobiDB-lite"/>
    </source>
</evidence>
<evidence type="ECO:0000313" key="3">
    <source>
        <dbReference type="Proteomes" id="UP000036403"/>
    </source>
</evidence>
<proteinExistence type="predicted"/>
<comment type="caution">
    <text evidence="2">The sequence shown here is derived from an EMBL/GenBank/DDBJ whole genome shotgun (WGS) entry which is preliminary data.</text>
</comment>
<dbReference type="Proteomes" id="UP000036403">
    <property type="component" value="Unassembled WGS sequence"/>
</dbReference>
<dbReference type="OrthoDB" id="8181742at2759"/>
<feature type="region of interest" description="Disordered" evidence="1">
    <location>
        <begin position="1"/>
        <end position="22"/>
    </location>
</feature>
<protein>
    <submittedName>
        <fullName evidence="2">Uncharacterized protein</fullName>
    </submittedName>
</protein>